<feature type="region of interest" description="Disordered" evidence="1">
    <location>
        <begin position="14"/>
        <end position="86"/>
    </location>
</feature>
<proteinExistence type="predicted"/>
<feature type="compositionally biased region" description="Polar residues" evidence="1">
    <location>
        <begin position="14"/>
        <end position="23"/>
    </location>
</feature>
<dbReference type="Proteomes" id="UP000240760">
    <property type="component" value="Unassembled WGS sequence"/>
</dbReference>
<sequence>MSIPPLRKQQAITRNMPSQTAHAHSNQHHLHLPSPHNPPLSRISLNQPTLAQPHPQPQPKQKPGVHSTSTSPVTSGSPPILSTPRINGSHTASVFKETILHIISTNAMHLVFDSVFHSIAPAFSPLFPLTSMYILRPPEETNKRHCIMLRACRLGAEMPNSDRAMF</sequence>
<reference evidence="2 3" key="1">
    <citation type="submission" date="2016-07" db="EMBL/GenBank/DDBJ databases">
        <title>Multiple horizontal gene transfer events from other fungi enriched the ability of initially mycotrophic Trichoderma (Ascomycota) to feed on dead plant biomass.</title>
        <authorList>
            <consortium name="DOE Joint Genome Institute"/>
            <person name="Aerts A."/>
            <person name="Atanasova L."/>
            <person name="Chenthamara K."/>
            <person name="Zhang J."/>
            <person name="Grujic M."/>
            <person name="Henrissat B."/>
            <person name="Kuo A."/>
            <person name="Salamov A."/>
            <person name="Lipzen A."/>
            <person name="Labutti K."/>
            <person name="Barry K."/>
            <person name="Miao Y."/>
            <person name="Rahimi M.J."/>
            <person name="Shen Q."/>
            <person name="Grigoriev I.V."/>
            <person name="Kubicek C.P."/>
            <person name="Druzhinina I.S."/>
        </authorList>
    </citation>
    <scope>NUCLEOTIDE SEQUENCE [LARGE SCALE GENOMIC DNA]</scope>
    <source>
        <strain evidence="2 3">ATCC 18648</strain>
    </source>
</reference>
<dbReference type="AlphaFoldDB" id="A0A2T4BRH7"/>
<feature type="compositionally biased region" description="Low complexity" evidence="1">
    <location>
        <begin position="61"/>
        <end position="79"/>
    </location>
</feature>
<accession>A0A2T4BRH7</accession>
<gene>
    <name evidence="2" type="ORF">M440DRAFT_1138430</name>
</gene>
<name>A0A2T4BRH7_TRILO</name>
<keyword evidence="3" id="KW-1185">Reference proteome</keyword>
<dbReference type="EMBL" id="KZ679145">
    <property type="protein sequence ID" value="PTB71866.1"/>
    <property type="molecule type" value="Genomic_DNA"/>
</dbReference>
<evidence type="ECO:0000313" key="2">
    <source>
        <dbReference type="EMBL" id="PTB71866.1"/>
    </source>
</evidence>
<organism evidence="2 3">
    <name type="scientific">Trichoderma longibrachiatum ATCC 18648</name>
    <dbReference type="NCBI Taxonomy" id="983965"/>
    <lineage>
        <taxon>Eukaryota</taxon>
        <taxon>Fungi</taxon>
        <taxon>Dikarya</taxon>
        <taxon>Ascomycota</taxon>
        <taxon>Pezizomycotina</taxon>
        <taxon>Sordariomycetes</taxon>
        <taxon>Hypocreomycetidae</taxon>
        <taxon>Hypocreales</taxon>
        <taxon>Hypocreaceae</taxon>
        <taxon>Trichoderma</taxon>
    </lineage>
</organism>
<evidence type="ECO:0000313" key="3">
    <source>
        <dbReference type="Proteomes" id="UP000240760"/>
    </source>
</evidence>
<protein>
    <submittedName>
        <fullName evidence="2">Uncharacterized protein</fullName>
    </submittedName>
</protein>
<evidence type="ECO:0000256" key="1">
    <source>
        <dbReference type="SAM" id="MobiDB-lite"/>
    </source>
</evidence>